<sequence>MTQTRLAGSTPETYGQHFYIRFNLAINNKLASYQLKTGMSKSTPTDSAALIANQQFTTFCPNLKEWCSLYRGSIPVKITPRDCEKTSTVRRLPLCTGLIPAKIILLGHEYVHYTEVSIIRRCPL</sequence>
<gene>
    <name evidence="1" type="ORF">HFQ381_LOCUS17288</name>
</gene>
<organism evidence="1 2">
    <name type="scientific">Rotaria socialis</name>
    <dbReference type="NCBI Taxonomy" id="392032"/>
    <lineage>
        <taxon>Eukaryota</taxon>
        <taxon>Metazoa</taxon>
        <taxon>Spiralia</taxon>
        <taxon>Gnathifera</taxon>
        <taxon>Rotifera</taxon>
        <taxon>Eurotatoria</taxon>
        <taxon>Bdelloidea</taxon>
        <taxon>Philodinida</taxon>
        <taxon>Philodinidae</taxon>
        <taxon>Rotaria</taxon>
    </lineage>
</organism>
<evidence type="ECO:0000313" key="1">
    <source>
        <dbReference type="EMBL" id="CAF4359454.1"/>
    </source>
</evidence>
<dbReference type="Proteomes" id="UP000663851">
    <property type="component" value="Unassembled WGS sequence"/>
</dbReference>
<dbReference type="AlphaFoldDB" id="A0A820LLM2"/>
<dbReference type="EMBL" id="CAJOBO010001274">
    <property type="protein sequence ID" value="CAF4359454.1"/>
    <property type="molecule type" value="Genomic_DNA"/>
</dbReference>
<accession>A0A820LLM2</accession>
<reference evidence="1" key="1">
    <citation type="submission" date="2021-02" db="EMBL/GenBank/DDBJ databases">
        <authorList>
            <person name="Nowell W R."/>
        </authorList>
    </citation>
    <scope>NUCLEOTIDE SEQUENCE</scope>
</reference>
<name>A0A820LLM2_9BILA</name>
<comment type="caution">
    <text evidence="1">The sequence shown here is derived from an EMBL/GenBank/DDBJ whole genome shotgun (WGS) entry which is preliminary data.</text>
</comment>
<proteinExistence type="predicted"/>
<evidence type="ECO:0000313" key="2">
    <source>
        <dbReference type="Proteomes" id="UP000663851"/>
    </source>
</evidence>
<protein>
    <submittedName>
        <fullName evidence="1">Uncharacterized protein</fullName>
    </submittedName>
</protein>